<keyword evidence="2" id="KW-1185">Reference proteome</keyword>
<sequence>MGRGERSDNTWGRAANTLNVEDIETVGDISNVADTLASVPIPADDGVASISVFYVVGDRVGSTRAIVPSFR</sequence>
<organism evidence="1 2">
    <name type="scientific">Agreia bicolorata</name>
    <dbReference type="NCBI Taxonomy" id="110935"/>
    <lineage>
        <taxon>Bacteria</taxon>
        <taxon>Bacillati</taxon>
        <taxon>Actinomycetota</taxon>
        <taxon>Actinomycetes</taxon>
        <taxon>Micrococcales</taxon>
        <taxon>Microbacteriaceae</taxon>
        <taxon>Agreia</taxon>
    </lineage>
</organism>
<evidence type="ECO:0000313" key="2">
    <source>
        <dbReference type="Proteomes" id="UP000032503"/>
    </source>
</evidence>
<dbReference type="EMBL" id="JYFC01000001">
    <property type="protein sequence ID" value="KJC65777.1"/>
    <property type="molecule type" value="Genomic_DNA"/>
</dbReference>
<accession>A0ABR5CJH7</accession>
<proteinExistence type="predicted"/>
<name>A0ABR5CJH7_9MICO</name>
<reference evidence="1 2" key="1">
    <citation type="journal article" date="2001" name="Int. J. Syst. Evol. Microbiol.">
        <title>Agreia bicolorata gen. nov., sp. nov., to accommodate actinobacteria isolated from narrow reed grass infected by the nematode Heteroanguina graminophila.</title>
        <authorList>
            <person name="Evtushenko L.I."/>
            <person name="Dorofeeva L.V."/>
            <person name="Dobrovolskaya T.G."/>
            <person name="Streshinskaya G.M."/>
            <person name="Subbotin S.A."/>
            <person name="Tiedje J.M."/>
        </authorList>
    </citation>
    <scope>NUCLEOTIDE SEQUENCE [LARGE SCALE GENOMIC DNA]</scope>
    <source>
        <strain evidence="1 2">VKM Ac-1804</strain>
    </source>
</reference>
<comment type="caution">
    <text evidence="1">The sequence shown here is derived from an EMBL/GenBank/DDBJ whole genome shotgun (WGS) entry which is preliminary data.</text>
</comment>
<evidence type="ECO:0000313" key="1">
    <source>
        <dbReference type="EMBL" id="KJC65777.1"/>
    </source>
</evidence>
<gene>
    <name evidence="1" type="ORF">TZ00_03145</name>
</gene>
<dbReference type="Proteomes" id="UP000032503">
    <property type="component" value="Unassembled WGS sequence"/>
</dbReference>
<protein>
    <submittedName>
        <fullName evidence="1">Uncharacterized protein</fullName>
    </submittedName>
</protein>